<proteinExistence type="inferred from homology"/>
<reference evidence="2" key="1">
    <citation type="journal article" date="2020" name="mSystems">
        <title>Genome- and Community-Level Interaction Insights into Carbon Utilization and Element Cycling Functions of Hydrothermarchaeota in Hydrothermal Sediment.</title>
        <authorList>
            <person name="Zhou Z."/>
            <person name="Liu Y."/>
            <person name="Xu W."/>
            <person name="Pan J."/>
            <person name="Luo Z.H."/>
            <person name="Li M."/>
        </authorList>
    </citation>
    <scope>NUCLEOTIDE SEQUENCE [LARGE SCALE GENOMIC DNA]</scope>
    <source>
        <strain evidence="2">SpSt-456</strain>
    </source>
</reference>
<organism evidence="2">
    <name type="scientific">Desulfacinum infernum</name>
    <dbReference type="NCBI Taxonomy" id="35837"/>
    <lineage>
        <taxon>Bacteria</taxon>
        <taxon>Pseudomonadati</taxon>
        <taxon>Thermodesulfobacteriota</taxon>
        <taxon>Syntrophobacteria</taxon>
        <taxon>Syntrophobacterales</taxon>
        <taxon>Syntrophobacteraceae</taxon>
        <taxon>Desulfacinum</taxon>
    </lineage>
</organism>
<protein>
    <submittedName>
        <fullName evidence="2">YjbQ family protein</fullName>
    </submittedName>
</protein>
<evidence type="ECO:0000313" key="2">
    <source>
        <dbReference type="EMBL" id="HFK98388.1"/>
    </source>
</evidence>
<dbReference type="AlphaFoldDB" id="A0A832A4D7"/>
<gene>
    <name evidence="2" type="ORF">ENS06_13835</name>
</gene>
<dbReference type="PROSITE" id="PS01314">
    <property type="entry name" value="UPF0047"/>
    <property type="match status" value="1"/>
</dbReference>
<comment type="similarity">
    <text evidence="1">Belongs to the UPF0047 family.</text>
</comment>
<dbReference type="InterPro" id="IPR001602">
    <property type="entry name" value="UPF0047_YjbQ-like"/>
</dbReference>
<dbReference type="PANTHER" id="PTHR30615:SF8">
    <property type="entry name" value="UPF0047 PROTEIN C4A8.02C"/>
    <property type="match status" value="1"/>
</dbReference>
<dbReference type="PANTHER" id="PTHR30615">
    <property type="entry name" value="UNCHARACTERIZED PROTEIN YJBQ-RELATED"/>
    <property type="match status" value="1"/>
</dbReference>
<dbReference type="Gene3D" id="2.60.120.460">
    <property type="entry name" value="YjbQ-like"/>
    <property type="match status" value="1"/>
</dbReference>
<accession>A0A832A4D7</accession>
<evidence type="ECO:0000256" key="1">
    <source>
        <dbReference type="ARBA" id="ARBA00005534"/>
    </source>
</evidence>
<dbReference type="PIRSF" id="PIRSF004681">
    <property type="entry name" value="UCP004681"/>
    <property type="match status" value="1"/>
</dbReference>
<sequence>MKVMTFQVKTAERSDAVDITASVAEKVRESGIRDGICLVYVPHTTAGVTINEGADPAVMDDVLRALDRLVPWQADYRHSEGNAAAHIKTTLTGSSVSVLVENGRLLLGTWQRIFLCDFDGPRTRKVHVTVQGGDPA</sequence>
<dbReference type="InterPro" id="IPR035917">
    <property type="entry name" value="YjbQ-like_sf"/>
</dbReference>
<dbReference type="EMBL" id="DSTK01000039">
    <property type="protein sequence ID" value="HFK98388.1"/>
    <property type="molecule type" value="Genomic_DNA"/>
</dbReference>
<name>A0A832A4D7_9BACT</name>
<dbReference type="NCBIfam" id="TIGR00149">
    <property type="entry name" value="TIGR00149_YjbQ"/>
    <property type="match status" value="1"/>
</dbReference>
<dbReference type="Pfam" id="PF01894">
    <property type="entry name" value="YjbQ"/>
    <property type="match status" value="1"/>
</dbReference>
<dbReference type="SUPFAM" id="SSF111038">
    <property type="entry name" value="YjbQ-like"/>
    <property type="match status" value="1"/>
</dbReference>
<comment type="caution">
    <text evidence="2">The sequence shown here is derived from an EMBL/GenBank/DDBJ whole genome shotgun (WGS) entry which is preliminary data.</text>
</comment>